<evidence type="ECO:0000256" key="5">
    <source>
        <dbReference type="ARBA" id="ARBA00023125"/>
    </source>
</evidence>
<feature type="domain" description="ATP-cone" evidence="8">
    <location>
        <begin position="49"/>
        <end position="139"/>
    </location>
</feature>
<dbReference type="HAMAP" id="MF_00440">
    <property type="entry name" value="NrdR"/>
    <property type="match status" value="1"/>
</dbReference>
<keyword evidence="6 7" id="KW-0804">Transcription</keyword>
<keyword evidence="1 7" id="KW-0678">Repressor</keyword>
<evidence type="ECO:0000256" key="2">
    <source>
        <dbReference type="ARBA" id="ARBA00022741"/>
    </source>
</evidence>
<evidence type="ECO:0000256" key="1">
    <source>
        <dbReference type="ARBA" id="ARBA00022491"/>
    </source>
</evidence>
<dbReference type="Pfam" id="PF22811">
    <property type="entry name" value="Zn_ribbon_NrdR"/>
    <property type="match status" value="1"/>
</dbReference>
<dbReference type="EMBL" id="PHAI01000003">
    <property type="protein sequence ID" value="PKM91137.1"/>
    <property type="molecule type" value="Genomic_DNA"/>
</dbReference>
<proteinExistence type="inferred from homology"/>
<sequence>MKCPVCHFEDTKVIDSRVSGDGFLIRRRRECLKCEFRFSTHEEMEILDLVIVKRDDRRENYDREKIVSGLRKALEKRGFDEEKFKKLIYCIERDLQILNRNEVSSIEVGEIVMKNLKKTDKVAYIRYASVYQSFEGLEEFSEELDKLLKNKKSK</sequence>
<evidence type="ECO:0000256" key="3">
    <source>
        <dbReference type="ARBA" id="ARBA00022840"/>
    </source>
</evidence>
<comment type="function">
    <text evidence="7">Negatively regulates transcription of bacterial ribonucleotide reductase nrd genes and operons by binding to NrdR-boxes.</text>
</comment>
<dbReference type="InterPro" id="IPR003796">
    <property type="entry name" value="RNR_NrdR-like"/>
</dbReference>
<evidence type="ECO:0000259" key="8">
    <source>
        <dbReference type="PROSITE" id="PS51161"/>
    </source>
</evidence>
<comment type="caution">
    <text evidence="9">The sequence shown here is derived from an EMBL/GenBank/DDBJ whole genome shotgun (WGS) entry which is preliminary data.</text>
</comment>
<keyword evidence="7" id="KW-0479">Metal-binding</keyword>
<keyword evidence="7" id="KW-0862">Zinc</keyword>
<evidence type="ECO:0000256" key="4">
    <source>
        <dbReference type="ARBA" id="ARBA00023015"/>
    </source>
</evidence>
<dbReference type="GO" id="GO:0003677">
    <property type="term" value="F:DNA binding"/>
    <property type="evidence" value="ECO:0007669"/>
    <property type="project" value="UniProtKB-KW"/>
</dbReference>
<evidence type="ECO:0000256" key="6">
    <source>
        <dbReference type="ARBA" id="ARBA00023163"/>
    </source>
</evidence>
<dbReference type="InterPro" id="IPR005144">
    <property type="entry name" value="ATP-cone_dom"/>
</dbReference>
<organism evidence="9 10">
    <name type="scientific">Candidatus Falkowbacteria bacterium HGW-Falkowbacteria-1</name>
    <dbReference type="NCBI Taxonomy" id="2013768"/>
    <lineage>
        <taxon>Bacteria</taxon>
        <taxon>Candidatus Falkowiibacteriota</taxon>
    </lineage>
</organism>
<comment type="similarity">
    <text evidence="7">Belongs to the NrdR family.</text>
</comment>
<dbReference type="Pfam" id="PF03477">
    <property type="entry name" value="ATP-cone"/>
    <property type="match status" value="1"/>
</dbReference>
<dbReference type="PANTHER" id="PTHR30455:SF2">
    <property type="entry name" value="TRANSCRIPTIONAL REPRESSOR NRDR"/>
    <property type="match status" value="1"/>
</dbReference>
<gene>
    <name evidence="7" type="primary">nrdR</name>
    <name evidence="9" type="ORF">CVU82_03730</name>
</gene>
<dbReference type="InterPro" id="IPR055173">
    <property type="entry name" value="NrdR-like_N"/>
</dbReference>
<dbReference type="AlphaFoldDB" id="A0A2N2E8U2"/>
<keyword evidence="2 7" id="KW-0547">Nucleotide-binding</keyword>
<dbReference type="GO" id="GO:0008270">
    <property type="term" value="F:zinc ion binding"/>
    <property type="evidence" value="ECO:0007669"/>
    <property type="project" value="UniProtKB-UniRule"/>
</dbReference>
<name>A0A2N2E8U2_9BACT</name>
<dbReference type="PROSITE" id="PS51161">
    <property type="entry name" value="ATP_CONE"/>
    <property type="match status" value="1"/>
</dbReference>
<comment type="cofactor">
    <cofactor evidence="7">
        <name>Zn(2+)</name>
        <dbReference type="ChEBI" id="CHEBI:29105"/>
    </cofactor>
    <text evidence="7">Binds 1 zinc ion.</text>
</comment>
<keyword evidence="4 7" id="KW-0805">Transcription regulation</keyword>
<dbReference type="NCBIfam" id="TIGR00244">
    <property type="entry name" value="transcriptional regulator NrdR"/>
    <property type="match status" value="1"/>
</dbReference>
<keyword evidence="5 7" id="KW-0238">DNA-binding</keyword>
<dbReference type="GO" id="GO:0005524">
    <property type="term" value="F:ATP binding"/>
    <property type="evidence" value="ECO:0007669"/>
    <property type="project" value="UniProtKB-UniRule"/>
</dbReference>
<protein>
    <recommendedName>
        <fullName evidence="7">Transcriptional repressor NrdR</fullName>
    </recommendedName>
</protein>
<keyword evidence="7" id="KW-0863">Zinc-finger</keyword>
<evidence type="ECO:0000313" key="9">
    <source>
        <dbReference type="EMBL" id="PKM91137.1"/>
    </source>
</evidence>
<evidence type="ECO:0000313" key="10">
    <source>
        <dbReference type="Proteomes" id="UP000233517"/>
    </source>
</evidence>
<keyword evidence="3 7" id="KW-0067">ATP-binding</keyword>
<dbReference type="PANTHER" id="PTHR30455">
    <property type="entry name" value="TRANSCRIPTIONAL REPRESSOR NRDR"/>
    <property type="match status" value="1"/>
</dbReference>
<evidence type="ECO:0000256" key="7">
    <source>
        <dbReference type="HAMAP-Rule" id="MF_00440"/>
    </source>
</evidence>
<accession>A0A2N2E8U2</accession>
<feature type="zinc finger region" evidence="7">
    <location>
        <begin position="3"/>
        <end position="34"/>
    </location>
</feature>
<dbReference type="GO" id="GO:0045892">
    <property type="term" value="P:negative regulation of DNA-templated transcription"/>
    <property type="evidence" value="ECO:0007669"/>
    <property type="project" value="UniProtKB-UniRule"/>
</dbReference>
<reference evidence="9 10" key="1">
    <citation type="journal article" date="2017" name="ISME J.">
        <title>Potential for microbial H2 and metal transformations associated with novel bacteria and archaea in deep terrestrial subsurface sediments.</title>
        <authorList>
            <person name="Hernsdorf A.W."/>
            <person name="Amano Y."/>
            <person name="Miyakawa K."/>
            <person name="Ise K."/>
            <person name="Suzuki Y."/>
            <person name="Anantharaman K."/>
            <person name="Probst A."/>
            <person name="Burstein D."/>
            <person name="Thomas B.C."/>
            <person name="Banfield J.F."/>
        </authorList>
    </citation>
    <scope>NUCLEOTIDE SEQUENCE [LARGE SCALE GENOMIC DNA]</scope>
    <source>
        <strain evidence="9">HGW-Falkowbacteria-1</strain>
    </source>
</reference>
<dbReference type="Proteomes" id="UP000233517">
    <property type="component" value="Unassembled WGS sequence"/>
</dbReference>